<reference evidence="4 5" key="1">
    <citation type="submission" date="2016-10" db="EMBL/GenBank/DDBJ databases">
        <authorList>
            <person name="de Groot N.N."/>
        </authorList>
    </citation>
    <scope>NUCLEOTIDE SEQUENCE [LARGE SCALE GENOMIC DNA]</scope>
    <source>
        <strain evidence="4 5">CGMCC 1.9159</strain>
    </source>
</reference>
<comment type="cofactor">
    <cofactor evidence="1">
        <name>Mg(2+)</name>
        <dbReference type="ChEBI" id="CHEBI:18420"/>
    </cofactor>
</comment>
<dbReference type="PANTHER" id="PTHR43046:SF2">
    <property type="entry name" value="8-OXO-DGTP DIPHOSPHATASE-RELATED"/>
    <property type="match status" value="1"/>
</dbReference>
<proteinExistence type="predicted"/>
<protein>
    <submittedName>
        <fullName evidence="4">ADP-ribose pyrophosphatase YjhB, NUDIX family</fullName>
    </submittedName>
</protein>
<name>A0A1G9J686_9ACTN</name>
<dbReference type="OrthoDB" id="9801098at2"/>
<dbReference type="Pfam" id="PF00293">
    <property type="entry name" value="NUDIX"/>
    <property type="match status" value="1"/>
</dbReference>
<organism evidence="4 5">
    <name type="scientific">Tessaracoccus oleiagri</name>
    <dbReference type="NCBI Taxonomy" id="686624"/>
    <lineage>
        <taxon>Bacteria</taxon>
        <taxon>Bacillati</taxon>
        <taxon>Actinomycetota</taxon>
        <taxon>Actinomycetes</taxon>
        <taxon>Propionibacteriales</taxon>
        <taxon>Propionibacteriaceae</taxon>
        <taxon>Tessaracoccus</taxon>
    </lineage>
</organism>
<dbReference type="InterPro" id="IPR015797">
    <property type="entry name" value="NUDIX_hydrolase-like_dom_sf"/>
</dbReference>
<gene>
    <name evidence="4" type="ORF">SAMN04488242_1062</name>
</gene>
<evidence type="ECO:0000313" key="5">
    <source>
        <dbReference type="Proteomes" id="UP000199475"/>
    </source>
</evidence>
<dbReference type="PANTHER" id="PTHR43046">
    <property type="entry name" value="GDP-MANNOSE MANNOSYL HYDROLASE"/>
    <property type="match status" value="1"/>
</dbReference>
<dbReference type="STRING" id="686624.SAMN04488242_1062"/>
<evidence type="ECO:0000259" key="3">
    <source>
        <dbReference type="PROSITE" id="PS51462"/>
    </source>
</evidence>
<dbReference type="SUPFAM" id="SSF55811">
    <property type="entry name" value="Nudix"/>
    <property type="match status" value="1"/>
</dbReference>
<keyword evidence="5" id="KW-1185">Reference proteome</keyword>
<dbReference type="GO" id="GO:0016787">
    <property type="term" value="F:hydrolase activity"/>
    <property type="evidence" value="ECO:0007669"/>
    <property type="project" value="UniProtKB-KW"/>
</dbReference>
<dbReference type="PROSITE" id="PS51462">
    <property type="entry name" value="NUDIX"/>
    <property type="match status" value="1"/>
</dbReference>
<accession>A0A1G9J686</accession>
<evidence type="ECO:0000313" key="4">
    <source>
        <dbReference type="EMBL" id="SDL33048.1"/>
    </source>
</evidence>
<sequence length="123" mass="13504">MSAVVLQKPDGRVLTVRKRGTSRFMLPGGKPEPGESPVETAMREAKEEVGLVLDRERMELLGEFEAPAANEPDHLLISTVYRHPLVGAPRIAGEIAELRWQSPDEHADDLAPMLLLNVFPAIG</sequence>
<dbReference type="EMBL" id="FNGP01000002">
    <property type="protein sequence ID" value="SDL33048.1"/>
    <property type="molecule type" value="Genomic_DNA"/>
</dbReference>
<feature type="domain" description="Nudix hydrolase" evidence="3">
    <location>
        <begin position="1"/>
        <end position="123"/>
    </location>
</feature>
<dbReference type="PROSITE" id="PS00893">
    <property type="entry name" value="NUDIX_BOX"/>
    <property type="match status" value="1"/>
</dbReference>
<dbReference type="CDD" id="cd04690">
    <property type="entry name" value="NUDIX_Hydrolase"/>
    <property type="match status" value="1"/>
</dbReference>
<dbReference type="Proteomes" id="UP000199475">
    <property type="component" value="Unassembled WGS sequence"/>
</dbReference>
<dbReference type="InterPro" id="IPR020084">
    <property type="entry name" value="NUDIX_hydrolase_CS"/>
</dbReference>
<evidence type="ECO:0000256" key="2">
    <source>
        <dbReference type="ARBA" id="ARBA00022801"/>
    </source>
</evidence>
<keyword evidence="2" id="KW-0378">Hydrolase</keyword>
<dbReference type="AlphaFoldDB" id="A0A1G9J686"/>
<dbReference type="Gene3D" id="3.90.79.10">
    <property type="entry name" value="Nucleoside Triphosphate Pyrophosphohydrolase"/>
    <property type="match status" value="1"/>
</dbReference>
<evidence type="ECO:0000256" key="1">
    <source>
        <dbReference type="ARBA" id="ARBA00001946"/>
    </source>
</evidence>
<dbReference type="InterPro" id="IPR000086">
    <property type="entry name" value="NUDIX_hydrolase_dom"/>
</dbReference>